<feature type="transmembrane region" description="Helical" evidence="1">
    <location>
        <begin position="7"/>
        <end position="28"/>
    </location>
</feature>
<keyword evidence="1" id="KW-0472">Membrane</keyword>
<name>A0A8J8FFE6_9BACT</name>
<keyword evidence="1" id="KW-1133">Transmembrane helix</keyword>
<dbReference type="Proteomes" id="UP000598971">
    <property type="component" value="Unassembled WGS sequence"/>
</dbReference>
<evidence type="ECO:0000256" key="1">
    <source>
        <dbReference type="SAM" id="Phobius"/>
    </source>
</evidence>
<sequence length="134" mass="15528">MNKKKIIRYITLVFVLSFAIFFYFRYYWVFAVGTRAGVLNTFMEKGVLFKTWEGKIIQSGFKANVQSNEFEFSVENERVAKLLNDNPGTEVQVQYREYLGALPWRGMQVYIVDSVYQIKGVTLDKGVTPTLQGK</sequence>
<dbReference type="AlphaFoldDB" id="A0A8J8FFE6"/>
<gene>
    <name evidence="2" type="ORF">GD597_16420</name>
</gene>
<keyword evidence="1" id="KW-0812">Transmembrane</keyword>
<proteinExistence type="predicted"/>
<dbReference type="RefSeq" id="WP_171609005.1">
    <property type="nucleotide sequence ID" value="NZ_WHPF01000012.1"/>
</dbReference>
<accession>A0A8J8FFE6</accession>
<comment type="caution">
    <text evidence="2">The sequence shown here is derived from an EMBL/GenBank/DDBJ whole genome shotgun (WGS) entry which is preliminary data.</text>
</comment>
<protein>
    <recommendedName>
        <fullName evidence="4">6-phosphogluconate dehydrogenase</fullName>
    </recommendedName>
</protein>
<reference evidence="2" key="1">
    <citation type="submission" date="2019-10" db="EMBL/GenBank/DDBJ databases">
        <title>Draft genome sequence of Panacibacter sp. KCS-6.</title>
        <authorList>
            <person name="Yim K.J."/>
        </authorList>
    </citation>
    <scope>NUCLEOTIDE SEQUENCE</scope>
    <source>
        <strain evidence="2">KCS-6</strain>
    </source>
</reference>
<evidence type="ECO:0000313" key="2">
    <source>
        <dbReference type="EMBL" id="NNV57060.1"/>
    </source>
</evidence>
<keyword evidence="3" id="KW-1185">Reference proteome</keyword>
<organism evidence="2 3">
    <name type="scientific">Limnovirga soli</name>
    <dbReference type="NCBI Taxonomy" id="2656915"/>
    <lineage>
        <taxon>Bacteria</taxon>
        <taxon>Pseudomonadati</taxon>
        <taxon>Bacteroidota</taxon>
        <taxon>Chitinophagia</taxon>
        <taxon>Chitinophagales</taxon>
        <taxon>Chitinophagaceae</taxon>
        <taxon>Limnovirga</taxon>
    </lineage>
</organism>
<evidence type="ECO:0008006" key="4">
    <source>
        <dbReference type="Google" id="ProtNLM"/>
    </source>
</evidence>
<dbReference type="EMBL" id="WHPF01000012">
    <property type="protein sequence ID" value="NNV57060.1"/>
    <property type="molecule type" value="Genomic_DNA"/>
</dbReference>
<evidence type="ECO:0000313" key="3">
    <source>
        <dbReference type="Proteomes" id="UP000598971"/>
    </source>
</evidence>